<evidence type="ECO:0000256" key="2">
    <source>
        <dbReference type="ARBA" id="ARBA00023180"/>
    </source>
</evidence>
<dbReference type="GO" id="GO:0016788">
    <property type="term" value="F:hydrolase activity, acting on ester bonds"/>
    <property type="evidence" value="ECO:0007669"/>
    <property type="project" value="InterPro"/>
</dbReference>
<keyword evidence="5" id="KW-1185">Reference proteome</keyword>
<keyword evidence="2" id="KW-0325">Glycoprotein</keyword>
<keyword evidence="3" id="KW-0732">Signal</keyword>
<dbReference type="PANTHER" id="PTHR22835:SF158">
    <property type="entry name" value="GDSL ESTERASE_LIPASE LIP-4-LIKE ISOFORM X1"/>
    <property type="match status" value="1"/>
</dbReference>
<feature type="chain" id="PRO_5042967132" evidence="3">
    <location>
        <begin position="29"/>
        <end position="303"/>
    </location>
</feature>
<evidence type="ECO:0000256" key="3">
    <source>
        <dbReference type="SAM" id="SignalP"/>
    </source>
</evidence>
<accession>A0AAP0WW31</accession>
<sequence>MGKLGGSLLPHHTSLALLCLSLPFFVHSQCTKNPVIFTFGDSNSDTGGYAFGLGFNLGLPNGRTFFHRSSGRISDGRLLIDFLCFKILNGYEDFTNALYIIDIGQNDLAGAFTYLSYAQILERIPSFITEIKYAIYGVWQRGGKNFWVHNTGPLGCLPQKLATRSKNASDFDQFGCLKPLNDGAKAFNEQLRALCEELRSELKNATIVYVDVFSIKYDLIANSTTYGFENPLMACCGYGGAPYNYNASVGCGRTGYNICEEGSKYISWDGVHYTEAANAIVASKILSTNYSTPPVKFDYFCNT</sequence>
<name>A0AAP0WW31_LIQFO</name>
<dbReference type="Proteomes" id="UP001415857">
    <property type="component" value="Unassembled WGS sequence"/>
</dbReference>
<evidence type="ECO:0000313" key="5">
    <source>
        <dbReference type="Proteomes" id="UP001415857"/>
    </source>
</evidence>
<dbReference type="EMBL" id="JBBPBK010000007">
    <property type="protein sequence ID" value="KAK9281934.1"/>
    <property type="molecule type" value="Genomic_DNA"/>
</dbReference>
<dbReference type="SUPFAM" id="SSF52266">
    <property type="entry name" value="SGNH hydrolase"/>
    <property type="match status" value="1"/>
</dbReference>
<protein>
    <submittedName>
        <fullName evidence="4">Uncharacterized protein</fullName>
    </submittedName>
</protein>
<comment type="similarity">
    <text evidence="1">Belongs to the 'GDSL' lipolytic enzyme family.</text>
</comment>
<evidence type="ECO:0000313" key="4">
    <source>
        <dbReference type="EMBL" id="KAK9281934.1"/>
    </source>
</evidence>
<dbReference type="InterPro" id="IPR036514">
    <property type="entry name" value="SGNH_hydro_sf"/>
</dbReference>
<organism evidence="4 5">
    <name type="scientific">Liquidambar formosana</name>
    <name type="common">Formosan gum</name>
    <dbReference type="NCBI Taxonomy" id="63359"/>
    <lineage>
        <taxon>Eukaryota</taxon>
        <taxon>Viridiplantae</taxon>
        <taxon>Streptophyta</taxon>
        <taxon>Embryophyta</taxon>
        <taxon>Tracheophyta</taxon>
        <taxon>Spermatophyta</taxon>
        <taxon>Magnoliopsida</taxon>
        <taxon>eudicotyledons</taxon>
        <taxon>Gunneridae</taxon>
        <taxon>Pentapetalae</taxon>
        <taxon>Saxifragales</taxon>
        <taxon>Altingiaceae</taxon>
        <taxon>Liquidambar</taxon>
    </lineage>
</organism>
<dbReference type="InterPro" id="IPR001087">
    <property type="entry name" value="GDSL"/>
</dbReference>
<reference evidence="4 5" key="1">
    <citation type="journal article" date="2024" name="Plant J.">
        <title>Genome sequences and population genomics reveal climatic adaptation and genomic divergence between two closely related sweetgum species.</title>
        <authorList>
            <person name="Xu W.Q."/>
            <person name="Ren C.Q."/>
            <person name="Zhang X.Y."/>
            <person name="Comes H.P."/>
            <person name="Liu X.H."/>
            <person name="Li Y.G."/>
            <person name="Kettle C.J."/>
            <person name="Jalonen R."/>
            <person name="Gaisberger H."/>
            <person name="Ma Y.Z."/>
            <person name="Qiu Y.X."/>
        </authorList>
    </citation>
    <scope>NUCLEOTIDE SEQUENCE [LARGE SCALE GENOMIC DNA]</scope>
    <source>
        <strain evidence="4">Hangzhou</strain>
    </source>
</reference>
<comment type="caution">
    <text evidence="4">The sequence shown here is derived from an EMBL/GenBank/DDBJ whole genome shotgun (WGS) entry which is preliminary data.</text>
</comment>
<dbReference type="Pfam" id="PF00657">
    <property type="entry name" value="Lipase_GDSL"/>
    <property type="match status" value="1"/>
</dbReference>
<proteinExistence type="inferred from homology"/>
<feature type="signal peptide" evidence="3">
    <location>
        <begin position="1"/>
        <end position="28"/>
    </location>
</feature>
<dbReference type="AlphaFoldDB" id="A0AAP0WW31"/>
<dbReference type="Gene3D" id="3.40.50.1110">
    <property type="entry name" value="SGNH hydrolase"/>
    <property type="match status" value="2"/>
</dbReference>
<dbReference type="PANTHER" id="PTHR22835">
    <property type="entry name" value="ZINC FINGER FYVE DOMAIN CONTAINING PROTEIN"/>
    <property type="match status" value="1"/>
</dbReference>
<gene>
    <name evidence="4" type="ORF">L1049_004842</name>
</gene>
<evidence type="ECO:0000256" key="1">
    <source>
        <dbReference type="ARBA" id="ARBA00008668"/>
    </source>
</evidence>